<keyword evidence="4 6" id="KW-1133">Transmembrane helix</keyword>
<dbReference type="EMBL" id="WJXA01000007">
    <property type="protein sequence ID" value="KAF7138638.1"/>
    <property type="molecule type" value="Genomic_DNA"/>
</dbReference>
<feature type="transmembrane region" description="Helical" evidence="6">
    <location>
        <begin position="75"/>
        <end position="93"/>
    </location>
</feature>
<dbReference type="PANTHER" id="PTHR31218">
    <property type="entry name" value="WAT1-RELATED PROTEIN"/>
    <property type="match status" value="1"/>
</dbReference>
<feature type="transmembrane region" description="Helical" evidence="6">
    <location>
        <begin position="154"/>
        <end position="174"/>
    </location>
</feature>
<dbReference type="GO" id="GO:0016020">
    <property type="term" value="C:membrane"/>
    <property type="evidence" value="ECO:0007669"/>
    <property type="project" value="UniProtKB-SubCell"/>
</dbReference>
<evidence type="ECO:0000256" key="3">
    <source>
        <dbReference type="ARBA" id="ARBA00022692"/>
    </source>
</evidence>
<sequence>MADPATGRMWCSIPERFQLHIAMLALQFGYAGFHVVSRAALNMGISKIVFPVYRNILALLLLLPFAYFLEKKERPPLTLSLVVQFFLLAVVGIEQVRLNRKDGISKVLGTILCVVGASVITLYKGPTIYSPTPPSQRVNSPIPLSFGDASGKNWTLGCIFLIGHCLSWAGWLVLQSPILKKYPARLSFTSYQCFFGVLQFLVIAAFLERDPQAWLIHSGGELLSVFYAGVVASGIAFAVQIWCIDRGGPVFVAVYQPVQTLVVAIMASLALGEEFYLGGIIGAVLIITGLYFVLWGKNEERKFAAATQKAAIPSPADHSNNHAPSHIKSSLAQPLLPQSTENV</sequence>
<dbReference type="InterPro" id="IPR037185">
    <property type="entry name" value="EmrE-like"/>
</dbReference>
<dbReference type="Proteomes" id="UP000626092">
    <property type="component" value="Unassembled WGS sequence"/>
</dbReference>
<keyword evidence="9" id="KW-1185">Reference proteome</keyword>
<evidence type="ECO:0000256" key="4">
    <source>
        <dbReference type="ARBA" id="ARBA00022989"/>
    </source>
</evidence>
<keyword evidence="3 6" id="KW-0812">Transmembrane</keyword>
<dbReference type="InterPro" id="IPR000620">
    <property type="entry name" value="EamA_dom"/>
</dbReference>
<gene>
    <name evidence="8" type="ORF">RHSIM_Rhsim07G0244100</name>
</gene>
<dbReference type="AlphaFoldDB" id="A0A834GP64"/>
<organism evidence="8 9">
    <name type="scientific">Rhododendron simsii</name>
    <name type="common">Sims's rhododendron</name>
    <dbReference type="NCBI Taxonomy" id="118357"/>
    <lineage>
        <taxon>Eukaryota</taxon>
        <taxon>Viridiplantae</taxon>
        <taxon>Streptophyta</taxon>
        <taxon>Embryophyta</taxon>
        <taxon>Tracheophyta</taxon>
        <taxon>Spermatophyta</taxon>
        <taxon>Magnoliopsida</taxon>
        <taxon>eudicotyledons</taxon>
        <taxon>Gunneridae</taxon>
        <taxon>Pentapetalae</taxon>
        <taxon>asterids</taxon>
        <taxon>Ericales</taxon>
        <taxon>Ericaceae</taxon>
        <taxon>Ericoideae</taxon>
        <taxon>Rhodoreae</taxon>
        <taxon>Rhododendron</taxon>
    </lineage>
</organism>
<feature type="transmembrane region" description="Helical" evidence="6">
    <location>
        <begin position="222"/>
        <end position="243"/>
    </location>
</feature>
<feature type="transmembrane region" description="Helical" evidence="6">
    <location>
        <begin position="17"/>
        <end position="36"/>
    </location>
</feature>
<keyword evidence="5 6" id="KW-0472">Membrane</keyword>
<evidence type="ECO:0000256" key="1">
    <source>
        <dbReference type="ARBA" id="ARBA00004141"/>
    </source>
</evidence>
<name>A0A834GP64_RHOSS</name>
<dbReference type="Pfam" id="PF00892">
    <property type="entry name" value="EamA"/>
    <property type="match status" value="1"/>
</dbReference>
<protein>
    <recommendedName>
        <fullName evidence="6">WAT1-related protein</fullName>
    </recommendedName>
</protein>
<accession>A0A834GP64</accession>
<evidence type="ECO:0000259" key="7">
    <source>
        <dbReference type="Pfam" id="PF00892"/>
    </source>
</evidence>
<dbReference type="InterPro" id="IPR030184">
    <property type="entry name" value="WAT1-related"/>
</dbReference>
<evidence type="ECO:0000313" key="9">
    <source>
        <dbReference type="Proteomes" id="UP000626092"/>
    </source>
</evidence>
<feature type="domain" description="EamA" evidence="7">
    <location>
        <begin position="156"/>
        <end position="294"/>
    </location>
</feature>
<dbReference type="SUPFAM" id="SSF103481">
    <property type="entry name" value="Multidrug resistance efflux transporter EmrE"/>
    <property type="match status" value="1"/>
</dbReference>
<comment type="subcellular location">
    <subcellularLocation>
        <location evidence="1 6">Membrane</location>
        <topology evidence="1 6">Multi-pass membrane protein</topology>
    </subcellularLocation>
</comment>
<evidence type="ECO:0000313" key="8">
    <source>
        <dbReference type="EMBL" id="KAF7138638.1"/>
    </source>
</evidence>
<evidence type="ECO:0000256" key="5">
    <source>
        <dbReference type="ARBA" id="ARBA00023136"/>
    </source>
</evidence>
<comment type="similarity">
    <text evidence="2 6">Belongs to the drug/metabolite transporter (DMT) superfamily. Plant drug/metabolite exporter (P-DME) (TC 2.A.7.4) family.</text>
</comment>
<dbReference type="GO" id="GO:0022857">
    <property type="term" value="F:transmembrane transporter activity"/>
    <property type="evidence" value="ECO:0007669"/>
    <property type="project" value="InterPro"/>
</dbReference>
<dbReference type="OrthoDB" id="1728340at2759"/>
<comment type="caution">
    <text evidence="8">The sequence shown here is derived from an EMBL/GenBank/DDBJ whole genome shotgun (WGS) entry which is preliminary data.</text>
</comment>
<evidence type="ECO:0000256" key="6">
    <source>
        <dbReference type="RuleBase" id="RU363077"/>
    </source>
</evidence>
<feature type="transmembrane region" description="Helical" evidence="6">
    <location>
        <begin position="105"/>
        <end position="123"/>
    </location>
</feature>
<evidence type="ECO:0000256" key="2">
    <source>
        <dbReference type="ARBA" id="ARBA00007635"/>
    </source>
</evidence>
<feature type="transmembrane region" description="Helical" evidence="6">
    <location>
        <begin position="250"/>
        <end position="269"/>
    </location>
</feature>
<feature type="transmembrane region" description="Helical" evidence="6">
    <location>
        <begin position="48"/>
        <end position="69"/>
    </location>
</feature>
<reference evidence="8" key="1">
    <citation type="submission" date="2019-11" db="EMBL/GenBank/DDBJ databases">
        <authorList>
            <person name="Liu Y."/>
            <person name="Hou J."/>
            <person name="Li T.-Q."/>
            <person name="Guan C.-H."/>
            <person name="Wu X."/>
            <person name="Wu H.-Z."/>
            <person name="Ling F."/>
            <person name="Zhang R."/>
            <person name="Shi X.-G."/>
            <person name="Ren J.-P."/>
            <person name="Chen E.-F."/>
            <person name="Sun J.-M."/>
        </authorList>
    </citation>
    <scope>NUCLEOTIDE SEQUENCE</scope>
    <source>
        <strain evidence="8">Adult_tree_wgs_1</strain>
        <tissue evidence="8">Leaves</tissue>
    </source>
</reference>
<feature type="transmembrane region" description="Helical" evidence="6">
    <location>
        <begin position="275"/>
        <end position="294"/>
    </location>
</feature>
<proteinExistence type="inferred from homology"/>
<feature type="transmembrane region" description="Helical" evidence="6">
    <location>
        <begin position="186"/>
        <end position="207"/>
    </location>
</feature>